<reference evidence="2" key="1">
    <citation type="submission" date="2019-10" db="EMBL/GenBank/DDBJ databases">
        <authorList>
            <consortium name="DOE Joint Genome Institute"/>
            <person name="Kuo A."/>
            <person name="Miyauchi S."/>
            <person name="Kiss E."/>
            <person name="Drula E."/>
            <person name="Kohler A."/>
            <person name="Sanchez-Garcia M."/>
            <person name="Andreopoulos B."/>
            <person name="Barry K.W."/>
            <person name="Bonito G."/>
            <person name="Buee M."/>
            <person name="Carver A."/>
            <person name="Chen C."/>
            <person name="Cichocki N."/>
            <person name="Clum A."/>
            <person name="Culley D."/>
            <person name="Crous P.W."/>
            <person name="Fauchery L."/>
            <person name="Girlanda M."/>
            <person name="Hayes R."/>
            <person name="Keri Z."/>
            <person name="LaButti K."/>
            <person name="Lipzen A."/>
            <person name="Lombard V."/>
            <person name="Magnuson J."/>
            <person name="Maillard F."/>
            <person name="Morin E."/>
            <person name="Murat C."/>
            <person name="Nolan M."/>
            <person name="Ohm R."/>
            <person name="Pangilinan J."/>
            <person name="Pereira M."/>
            <person name="Perotto S."/>
            <person name="Peter M."/>
            <person name="Riley R."/>
            <person name="Sitrit Y."/>
            <person name="Stielow B."/>
            <person name="Szollosi G."/>
            <person name="Zifcakova L."/>
            <person name="Stursova M."/>
            <person name="Spatafora J.W."/>
            <person name="Tedersoo L."/>
            <person name="Vaario L.-M."/>
            <person name="Yamada A."/>
            <person name="Yan M."/>
            <person name="Wang P."/>
            <person name="Xu J."/>
            <person name="Bruns T."/>
            <person name="Baldrian P."/>
            <person name="Vilgalys R."/>
            <person name="Henrissat B."/>
            <person name="Grigoriev I.V."/>
            <person name="Hibbett D."/>
            <person name="Nagy L.G."/>
            <person name="Martin F.M."/>
        </authorList>
    </citation>
    <scope>NUCLEOTIDE SEQUENCE</scope>
    <source>
        <strain evidence="2">BED1</strain>
    </source>
</reference>
<gene>
    <name evidence="2" type="ORF">L210DRAFT_3556057</name>
</gene>
<feature type="region of interest" description="Disordered" evidence="1">
    <location>
        <begin position="534"/>
        <end position="613"/>
    </location>
</feature>
<dbReference type="AlphaFoldDB" id="A0AAD4GAZ6"/>
<feature type="region of interest" description="Disordered" evidence="1">
    <location>
        <begin position="304"/>
        <end position="333"/>
    </location>
</feature>
<feature type="compositionally biased region" description="Basic and acidic residues" evidence="1">
    <location>
        <begin position="376"/>
        <end position="387"/>
    </location>
</feature>
<organism evidence="2 3">
    <name type="scientific">Boletus edulis BED1</name>
    <dbReference type="NCBI Taxonomy" id="1328754"/>
    <lineage>
        <taxon>Eukaryota</taxon>
        <taxon>Fungi</taxon>
        <taxon>Dikarya</taxon>
        <taxon>Basidiomycota</taxon>
        <taxon>Agaricomycotina</taxon>
        <taxon>Agaricomycetes</taxon>
        <taxon>Agaricomycetidae</taxon>
        <taxon>Boletales</taxon>
        <taxon>Boletineae</taxon>
        <taxon>Boletaceae</taxon>
        <taxon>Boletoideae</taxon>
        <taxon>Boletus</taxon>
    </lineage>
</organism>
<accession>A0AAD4GAZ6</accession>
<dbReference type="EMBL" id="WHUW01000032">
    <property type="protein sequence ID" value="KAF8433738.1"/>
    <property type="molecule type" value="Genomic_DNA"/>
</dbReference>
<feature type="region of interest" description="Disordered" evidence="1">
    <location>
        <begin position="424"/>
        <end position="452"/>
    </location>
</feature>
<protein>
    <submittedName>
        <fullName evidence="2">Uncharacterized protein</fullName>
    </submittedName>
</protein>
<keyword evidence="3" id="KW-1185">Reference proteome</keyword>
<feature type="compositionally biased region" description="Low complexity" evidence="1">
    <location>
        <begin position="200"/>
        <end position="232"/>
    </location>
</feature>
<feature type="compositionally biased region" description="Pro residues" evidence="1">
    <location>
        <begin position="264"/>
        <end position="284"/>
    </location>
</feature>
<reference evidence="2" key="2">
    <citation type="journal article" date="2020" name="Nat. Commun.">
        <title>Large-scale genome sequencing of mycorrhizal fungi provides insights into the early evolution of symbiotic traits.</title>
        <authorList>
            <person name="Miyauchi S."/>
            <person name="Kiss E."/>
            <person name="Kuo A."/>
            <person name="Drula E."/>
            <person name="Kohler A."/>
            <person name="Sanchez-Garcia M."/>
            <person name="Morin E."/>
            <person name="Andreopoulos B."/>
            <person name="Barry K.W."/>
            <person name="Bonito G."/>
            <person name="Buee M."/>
            <person name="Carver A."/>
            <person name="Chen C."/>
            <person name="Cichocki N."/>
            <person name="Clum A."/>
            <person name="Culley D."/>
            <person name="Crous P.W."/>
            <person name="Fauchery L."/>
            <person name="Girlanda M."/>
            <person name="Hayes R.D."/>
            <person name="Keri Z."/>
            <person name="LaButti K."/>
            <person name="Lipzen A."/>
            <person name="Lombard V."/>
            <person name="Magnuson J."/>
            <person name="Maillard F."/>
            <person name="Murat C."/>
            <person name="Nolan M."/>
            <person name="Ohm R.A."/>
            <person name="Pangilinan J."/>
            <person name="Pereira M.F."/>
            <person name="Perotto S."/>
            <person name="Peter M."/>
            <person name="Pfister S."/>
            <person name="Riley R."/>
            <person name="Sitrit Y."/>
            <person name="Stielow J.B."/>
            <person name="Szollosi G."/>
            <person name="Zifcakova L."/>
            <person name="Stursova M."/>
            <person name="Spatafora J.W."/>
            <person name="Tedersoo L."/>
            <person name="Vaario L.M."/>
            <person name="Yamada A."/>
            <person name="Yan M."/>
            <person name="Wang P."/>
            <person name="Xu J."/>
            <person name="Bruns T."/>
            <person name="Baldrian P."/>
            <person name="Vilgalys R."/>
            <person name="Dunand C."/>
            <person name="Henrissat B."/>
            <person name="Grigoriev I.V."/>
            <person name="Hibbett D."/>
            <person name="Nagy L.G."/>
            <person name="Martin F.M."/>
        </authorList>
    </citation>
    <scope>NUCLEOTIDE SEQUENCE</scope>
    <source>
        <strain evidence="2">BED1</strain>
    </source>
</reference>
<feature type="region of interest" description="Disordered" evidence="1">
    <location>
        <begin position="133"/>
        <end position="166"/>
    </location>
</feature>
<proteinExistence type="predicted"/>
<comment type="caution">
    <text evidence="2">The sequence shown here is derived from an EMBL/GenBank/DDBJ whole genome shotgun (WGS) entry which is preliminary data.</text>
</comment>
<dbReference type="Proteomes" id="UP001194468">
    <property type="component" value="Unassembled WGS sequence"/>
</dbReference>
<name>A0AAD4GAZ6_BOLED</name>
<feature type="compositionally biased region" description="Polar residues" evidence="1">
    <location>
        <begin position="357"/>
        <end position="366"/>
    </location>
</feature>
<feature type="region of interest" description="Disordered" evidence="1">
    <location>
        <begin position="1"/>
        <end position="26"/>
    </location>
</feature>
<evidence type="ECO:0000256" key="1">
    <source>
        <dbReference type="SAM" id="MobiDB-lite"/>
    </source>
</evidence>
<evidence type="ECO:0000313" key="2">
    <source>
        <dbReference type="EMBL" id="KAF8433738.1"/>
    </source>
</evidence>
<evidence type="ECO:0000313" key="3">
    <source>
        <dbReference type="Proteomes" id="UP001194468"/>
    </source>
</evidence>
<feature type="region of interest" description="Disordered" evidence="1">
    <location>
        <begin position="351"/>
        <end position="391"/>
    </location>
</feature>
<sequence length="700" mass="73944">MIGWPFSRSPRKNRPTNATQEVNDPDTCYSKSPYSVLSPAAASTSSLGSLVPAHERLFQLTCDSDELSQNCHEFDVASSSPVTITPPHICGPPTASGCYAAVAPLHIIYGISRSGSLTRTSFQGTEASLSVVNSEHESFDEDPTPRASTFGPRAPGGRPERQSLDVPSRNAVVLALRPAVGVAPHAPSETESLASACSASSSVVRSSSPTFPTTRPSDAETSSPRVPSSTPPNARISAISLGIASPSNIDFTPPRKRAMSRSLTPPPLPRPPPTGPLPAVPSSVPPVPPLPPLLSKLSMNMSPNAVISSTPRSTMTGAPVKPATALPLSPPGGLRLPSRLSWVNSVRAVLPSPPASPTRSFKSLTGKSSLPISPSKSEKKPSPELKRPTSIGVIEAADNTQVRRTKSILLLGTKRVQIHADVNLDANPTPKPRRKSSAATVGHPIFSSDSRSRTISMQSSELLVLRERRHSAPVLKVPSADWTLSLPFCTDTPGNQLLPSPSLTPEIKPEEGVEEVQGEDWTLCMPLKVRVDTATVESADEPDSERTAAVTLGTVETQPAVQLPTPSPSPTWPSPTSVLRSLDLEEDEDEPVPEDRPASPASLGPHVGGLDLAGGRGKRASGWHVYEWFDQVDIPGEDDDDDVAPMASPAVSTVSDSKLVKSHVTVFRKVHDAAPSQDSMSTVSTSGTAFYSARSSLLVN</sequence>
<feature type="region of interest" description="Disordered" evidence="1">
    <location>
        <begin position="200"/>
        <end position="284"/>
    </location>
</feature>
<feature type="compositionally biased region" description="Polar residues" evidence="1">
    <location>
        <begin position="304"/>
        <end position="316"/>
    </location>
</feature>